<evidence type="ECO:0008006" key="4">
    <source>
        <dbReference type="Google" id="ProtNLM"/>
    </source>
</evidence>
<keyword evidence="3" id="KW-1185">Reference proteome</keyword>
<keyword evidence="1" id="KW-0812">Transmembrane</keyword>
<dbReference type="NCBIfam" id="TIGR02532">
    <property type="entry name" value="IV_pilin_GFxxxE"/>
    <property type="match status" value="1"/>
</dbReference>
<name>A0ABP7TUL9_9BURK</name>
<dbReference type="Pfam" id="PF07963">
    <property type="entry name" value="N_methyl"/>
    <property type="match status" value="1"/>
</dbReference>
<proteinExistence type="predicted"/>
<dbReference type="InterPro" id="IPR013362">
    <property type="entry name" value="Pilus_4_PilV"/>
</dbReference>
<dbReference type="EMBL" id="BAAAZE010000013">
    <property type="protein sequence ID" value="GAA4031298.1"/>
    <property type="molecule type" value="Genomic_DNA"/>
</dbReference>
<keyword evidence="1" id="KW-1133">Transmembrane helix</keyword>
<gene>
    <name evidence="2" type="ORF">GCM10022212_32310</name>
</gene>
<feature type="transmembrane region" description="Helical" evidence="1">
    <location>
        <begin position="12"/>
        <end position="35"/>
    </location>
</feature>
<keyword evidence="1" id="KW-0472">Membrane</keyword>
<dbReference type="InterPro" id="IPR012902">
    <property type="entry name" value="N_methyl_site"/>
</dbReference>
<dbReference type="RefSeq" id="WP_344764827.1">
    <property type="nucleotide sequence ID" value="NZ_BAAAZE010000013.1"/>
</dbReference>
<dbReference type="Proteomes" id="UP001501353">
    <property type="component" value="Unassembled WGS sequence"/>
</dbReference>
<dbReference type="NCBIfam" id="TIGR02523">
    <property type="entry name" value="type_IV_pilV"/>
    <property type="match status" value="1"/>
</dbReference>
<organism evidence="2 3">
    <name type="scientific">Actimicrobium antarcticum</name>
    <dbReference type="NCBI Taxonomy" id="1051899"/>
    <lineage>
        <taxon>Bacteria</taxon>
        <taxon>Pseudomonadati</taxon>
        <taxon>Pseudomonadota</taxon>
        <taxon>Betaproteobacteria</taxon>
        <taxon>Burkholderiales</taxon>
        <taxon>Oxalobacteraceae</taxon>
        <taxon>Actimicrobium</taxon>
    </lineage>
</organism>
<accession>A0ABP7TUL9</accession>
<comment type="caution">
    <text evidence="2">The sequence shown here is derived from an EMBL/GenBank/DDBJ whole genome shotgun (WGS) entry which is preliminary data.</text>
</comment>
<protein>
    <recommendedName>
        <fullName evidence="4">Type IV pilus modification protein PilV</fullName>
    </recommendedName>
</protein>
<sequence>MNPDFPAKRRQAGMTLIEVLVSMLIFSFGFLGLIGMQARAVQVSMDSEDRSRAALLANDIVSAMWSQKTLSLSSTVVSDWQARVINQAASGLPGASGTVGAPDANGIVTVTITWRAPSRKSGEPDSQYITQVLMP</sequence>
<evidence type="ECO:0000313" key="3">
    <source>
        <dbReference type="Proteomes" id="UP001501353"/>
    </source>
</evidence>
<evidence type="ECO:0000313" key="2">
    <source>
        <dbReference type="EMBL" id="GAA4031298.1"/>
    </source>
</evidence>
<reference evidence="3" key="1">
    <citation type="journal article" date="2019" name="Int. J. Syst. Evol. Microbiol.">
        <title>The Global Catalogue of Microorganisms (GCM) 10K type strain sequencing project: providing services to taxonomists for standard genome sequencing and annotation.</title>
        <authorList>
            <consortium name="The Broad Institute Genomics Platform"/>
            <consortium name="The Broad Institute Genome Sequencing Center for Infectious Disease"/>
            <person name="Wu L."/>
            <person name="Ma J."/>
        </authorList>
    </citation>
    <scope>NUCLEOTIDE SEQUENCE [LARGE SCALE GENOMIC DNA]</scope>
    <source>
        <strain evidence="3">JCM 16673</strain>
    </source>
</reference>
<evidence type="ECO:0000256" key="1">
    <source>
        <dbReference type="SAM" id="Phobius"/>
    </source>
</evidence>